<dbReference type="EMBL" id="LMTR01000028">
    <property type="protein sequence ID" value="KWT70759.1"/>
    <property type="molecule type" value="Genomic_DNA"/>
</dbReference>
<gene>
    <name evidence="3" type="ORF">APY04_0820</name>
</gene>
<feature type="domain" description="DUF4055" evidence="2">
    <location>
        <begin position="272"/>
        <end position="418"/>
    </location>
</feature>
<dbReference type="Pfam" id="PF13264">
    <property type="entry name" value="DUF4055"/>
    <property type="match status" value="1"/>
</dbReference>
<feature type="compositionally biased region" description="Acidic residues" evidence="1">
    <location>
        <begin position="485"/>
        <end position="494"/>
    </location>
</feature>
<evidence type="ECO:0000313" key="3">
    <source>
        <dbReference type="EMBL" id="KWT70759.1"/>
    </source>
</evidence>
<dbReference type="PATRIC" id="fig|121290.4.peg.3516"/>
<dbReference type="AlphaFoldDB" id="A0A109BL03"/>
<accession>A0A109BL03</accession>
<dbReference type="RefSeq" id="WP_245281808.1">
    <property type="nucleotide sequence ID" value="NZ_LMTR01000028.1"/>
</dbReference>
<proteinExistence type="predicted"/>
<protein>
    <recommendedName>
        <fullName evidence="2">DUF4055 domain-containing protein</fullName>
    </recommendedName>
</protein>
<feature type="region of interest" description="Disordered" evidence="1">
    <location>
        <begin position="468"/>
        <end position="511"/>
    </location>
</feature>
<dbReference type="Proteomes" id="UP000059074">
    <property type="component" value="Unassembled WGS sequence"/>
</dbReference>
<dbReference type="STRING" id="121290.APY04_0820"/>
<comment type="caution">
    <text evidence="3">The sequence shown here is derived from an EMBL/GenBank/DDBJ whole genome shotgun (WGS) entry which is preliminary data.</text>
</comment>
<keyword evidence="4" id="KW-1185">Reference proteome</keyword>
<evidence type="ECO:0000259" key="2">
    <source>
        <dbReference type="Pfam" id="PF13264"/>
    </source>
</evidence>
<evidence type="ECO:0000313" key="4">
    <source>
        <dbReference type="Proteomes" id="UP000059074"/>
    </source>
</evidence>
<sequence length="511" mass="56853">MADNTNMLTPSGDYRAMQRYWAMSSDILGGVESMRKAGKKYLPQFPNESSGNYKHRLRNSKFTNIFRDITENLSSKPFTKEVSLAKDTVPPQIKNIVEDIDRAGNHLHVFAAEVFQAGIQKAIDWILVDHTRLPEGATLADERKMGSRPFWVRVPAENMLAVYSDMIGGSEQFVYARIDETYTKREGMDEVEVPCVRVLVRDPVFDERGKTINYGPARFEIWEQVAEPAAPGKGKSVTWQLVDQGPITIGIIPLVPFYTGKRTLGTWRIAPPMQDIADLQIEHYQQETNLKSAKELTAFPMFTGNGISPPLDKDGNQMVLPLGPSTVLFAPMNEQGQHGNWDILEISAASLEFLQSQVEAIEAHMRELGRQPLTAGSTGITQVAAAFASQKASSAVQAWTYSLKDALEKAFKITAMWLGLKFEPTVYVNSDFAIEIGSDKAPEVLIKMHENKVISTATLRDEMKRRSILSPEFGNDEEDKRLEDELPGEDDDADLAASLPPDENAGEKLAA</sequence>
<organism evidence="3 4">
    <name type="scientific">Hyphomicrobium sulfonivorans</name>
    <dbReference type="NCBI Taxonomy" id="121290"/>
    <lineage>
        <taxon>Bacteria</taxon>
        <taxon>Pseudomonadati</taxon>
        <taxon>Pseudomonadota</taxon>
        <taxon>Alphaproteobacteria</taxon>
        <taxon>Hyphomicrobiales</taxon>
        <taxon>Hyphomicrobiaceae</taxon>
        <taxon>Hyphomicrobium</taxon>
    </lineage>
</organism>
<name>A0A109BL03_HYPSL</name>
<evidence type="ECO:0000256" key="1">
    <source>
        <dbReference type="SAM" id="MobiDB-lite"/>
    </source>
</evidence>
<reference evidence="3 4" key="1">
    <citation type="submission" date="2015-10" db="EMBL/GenBank/DDBJ databases">
        <title>Transcriptomic analysis of a linuron degrading triple-species bacterial consortium.</title>
        <authorList>
            <person name="Albers P."/>
        </authorList>
    </citation>
    <scope>NUCLEOTIDE SEQUENCE [LARGE SCALE GENOMIC DNA]</scope>
    <source>
        <strain evidence="3 4">WDL6</strain>
    </source>
</reference>
<dbReference type="InterPro" id="IPR025129">
    <property type="entry name" value="DUF4055"/>
</dbReference>